<comment type="caution">
    <text evidence="1">The sequence shown here is derived from an EMBL/GenBank/DDBJ whole genome shotgun (WGS) entry which is preliminary data.</text>
</comment>
<evidence type="ECO:0000313" key="2">
    <source>
        <dbReference type="Proteomes" id="UP000805193"/>
    </source>
</evidence>
<organism evidence="1 2">
    <name type="scientific">Ixodes persulcatus</name>
    <name type="common">Taiga tick</name>
    <dbReference type="NCBI Taxonomy" id="34615"/>
    <lineage>
        <taxon>Eukaryota</taxon>
        <taxon>Metazoa</taxon>
        <taxon>Ecdysozoa</taxon>
        <taxon>Arthropoda</taxon>
        <taxon>Chelicerata</taxon>
        <taxon>Arachnida</taxon>
        <taxon>Acari</taxon>
        <taxon>Parasitiformes</taxon>
        <taxon>Ixodida</taxon>
        <taxon>Ixodoidea</taxon>
        <taxon>Ixodidae</taxon>
        <taxon>Ixodinae</taxon>
        <taxon>Ixodes</taxon>
    </lineage>
</organism>
<gene>
    <name evidence="1" type="ORF">HPB47_004012</name>
</gene>
<name>A0AC60PI77_IXOPE</name>
<dbReference type="EMBL" id="JABSTQ010010607">
    <property type="protein sequence ID" value="KAG0419569.1"/>
    <property type="molecule type" value="Genomic_DNA"/>
</dbReference>
<dbReference type="Proteomes" id="UP000805193">
    <property type="component" value="Unassembled WGS sequence"/>
</dbReference>
<proteinExistence type="predicted"/>
<accession>A0AC60PI77</accession>
<keyword evidence="2" id="KW-1185">Reference proteome</keyword>
<sequence length="203" mass="23173">MADPHLTDTEPGQQLAFREWTTVEETSRHPELQAPLDSSDATAGELTKNLNILELKETALKAVDSEIEDAVDMDHLEEEMESVEVYQVSICRLRTRTTLKLDALRTPNIVLNSVERLQDRDQGHQRRLYDDITINVRSLEALGVKAKEYSVLLHAAVKKRLPDDLVFRYCHQRATDIADSTGSLQTFLNFLKSEVESRERVLK</sequence>
<protein>
    <submittedName>
        <fullName evidence="1">Uncharacterized protein</fullName>
    </submittedName>
</protein>
<reference evidence="1 2" key="1">
    <citation type="journal article" date="2020" name="Cell">
        <title>Large-Scale Comparative Analyses of Tick Genomes Elucidate Their Genetic Diversity and Vector Capacities.</title>
        <authorList>
            <consortium name="Tick Genome and Microbiome Consortium (TIGMIC)"/>
            <person name="Jia N."/>
            <person name="Wang J."/>
            <person name="Shi W."/>
            <person name="Du L."/>
            <person name="Sun Y."/>
            <person name="Zhan W."/>
            <person name="Jiang J.F."/>
            <person name="Wang Q."/>
            <person name="Zhang B."/>
            <person name="Ji P."/>
            <person name="Bell-Sakyi L."/>
            <person name="Cui X.M."/>
            <person name="Yuan T.T."/>
            <person name="Jiang B.G."/>
            <person name="Yang W.F."/>
            <person name="Lam T.T."/>
            <person name="Chang Q.C."/>
            <person name="Ding S.J."/>
            <person name="Wang X.J."/>
            <person name="Zhu J.G."/>
            <person name="Ruan X.D."/>
            <person name="Zhao L."/>
            <person name="Wei J.T."/>
            <person name="Ye R.Z."/>
            <person name="Que T.C."/>
            <person name="Du C.H."/>
            <person name="Zhou Y.H."/>
            <person name="Cheng J.X."/>
            <person name="Dai P.F."/>
            <person name="Guo W.B."/>
            <person name="Han X.H."/>
            <person name="Huang E.J."/>
            <person name="Li L.F."/>
            <person name="Wei W."/>
            <person name="Gao Y.C."/>
            <person name="Liu J.Z."/>
            <person name="Shao H.Z."/>
            <person name="Wang X."/>
            <person name="Wang C.C."/>
            <person name="Yang T.C."/>
            <person name="Huo Q.B."/>
            <person name="Li W."/>
            <person name="Chen H.Y."/>
            <person name="Chen S.E."/>
            <person name="Zhou L.G."/>
            <person name="Ni X.B."/>
            <person name="Tian J.H."/>
            <person name="Sheng Y."/>
            <person name="Liu T."/>
            <person name="Pan Y.S."/>
            <person name="Xia L.Y."/>
            <person name="Li J."/>
            <person name="Zhao F."/>
            <person name="Cao W.C."/>
        </authorList>
    </citation>
    <scope>NUCLEOTIDE SEQUENCE [LARGE SCALE GENOMIC DNA]</scope>
    <source>
        <strain evidence="1">Iper-2018</strain>
    </source>
</reference>
<evidence type="ECO:0000313" key="1">
    <source>
        <dbReference type="EMBL" id="KAG0419569.1"/>
    </source>
</evidence>